<proteinExistence type="predicted"/>
<protein>
    <submittedName>
        <fullName evidence="1 2">Protein 21.1</fullName>
    </submittedName>
</protein>
<dbReference type="EnsemblMetazoa" id="ASIC017086-RA">
    <property type="protein sequence ID" value="ASIC017086-PA"/>
    <property type="gene ID" value="ASIC017086"/>
</dbReference>
<reference evidence="2" key="2">
    <citation type="submission" date="2020-05" db="UniProtKB">
        <authorList>
            <consortium name="EnsemblMetazoa"/>
        </authorList>
    </citation>
    <scope>IDENTIFICATION</scope>
</reference>
<gene>
    <name evidence="1" type="ORF">ZHAS_00017086</name>
</gene>
<evidence type="ECO:0000313" key="2">
    <source>
        <dbReference type="EnsemblMetazoa" id="ASIC017086-PA"/>
    </source>
</evidence>
<dbReference type="AlphaFoldDB" id="A0A084WF42"/>
<evidence type="ECO:0000313" key="3">
    <source>
        <dbReference type="Proteomes" id="UP000030765"/>
    </source>
</evidence>
<organism evidence="1">
    <name type="scientific">Anopheles sinensis</name>
    <name type="common">Mosquito</name>
    <dbReference type="NCBI Taxonomy" id="74873"/>
    <lineage>
        <taxon>Eukaryota</taxon>
        <taxon>Metazoa</taxon>
        <taxon>Ecdysozoa</taxon>
        <taxon>Arthropoda</taxon>
        <taxon>Hexapoda</taxon>
        <taxon>Insecta</taxon>
        <taxon>Pterygota</taxon>
        <taxon>Neoptera</taxon>
        <taxon>Endopterygota</taxon>
        <taxon>Diptera</taxon>
        <taxon>Nematocera</taxon>
        <taxon>Culicoidea</taxon>
        <taxon>Culicidae</taxon>
        <taxon>Anophelinae</taxon>
        <taxon>Anopheles</taxon>
    </lineage>
</organism>
<dbReference type="EMBL" id="KE525342">
    <property type="protein sequence ID" value="KFB48836.1"/>
    <property type="molecule type" value="Genomic_DNA"/>
</dbReference>
<dbReference type="EMBL" id="ATLV01023298">
    <property type="status" value="NOT_ANNOTATED_CDS"/>
    <property type="molecule type" value="Genomic_DNA"/>
</dbReference>
<dbReference type="Proteomes" id="UP000030765">
    <property type="component" value="Unassembled WGS sequence"/>
</dbReference>
<name>A0A084WF42_ANOSI</name>
<evidence type="ECO:0000313" key="1">
    <source>
        <dbReference type="EMBL" id="KFB48836.1"/>
    </source>
</evidence>
<accession>A0A084WF42</accession>
<reference evidence="1 3" key="1">
    <citation type="journal article" date="2014" name="BMC Genomics">
        <title>Genome sequence of Anopheles sinensis provides insight into genetics basis of mosquito competence for malaria parasites.</title>
        <authorList>
            <person name="Zhou D."/>
            <person name="Zhang D."/>
            <person name="Ding G."/>
            <person name="Shi L."/>
            <person name="Hou Q."/>
            <person name="Ye Y."/>
            <person name="Xu Y."/>
            <person name="Zhou H."/>
            <person name="Xiong C."/>
            <person name="Li S."/>
            <person name="Yu J."/>
            <person name="Hong S."/>
            <person name="Yu X."/>
            <person name="Zou P."/>
            <person name="Chen C."/>
            <person name="Chang X."/>
            <person name="Wang W."/>
            <person name="Lv Y."/>
            <person name="Sun Y."/>
            <person name="Ma L."/>
            <person name="Shen B."/>
            <person name="Zhu C."/>
        </authorList>
    </citation>
    <scope>NUCLEOTIDE SEQUENCE [LARGE SCALE GENOMIC DNA]</scope>
</reference>
<keyword evidence="3" id="KW-1185">Reference proteome</keyword>
<dbReference type="VEuPathDB" id="VectorBase:ASIC017086"/>
<sequence length="123" mass="13845">MRLRNRIKFRWESSGQIKRQEWEGGRKATREASVLVEEYRSEAVRVCNDSVTPFCVPSPPIWESPTGEFPSLEARGRETRWRSNGGRRQAAFNRDYAICGSIPGAFTVAVRVSVGGQGLFPPT</sequence>